<dbReference type="InterPro" id="IPR036812">
    <property type="entry name" value="NAD(P)_OxRdtase_dom_sf"/>
</dbReference>
<reference evidence="7" key="2">
    <citation type="submission" date="2013-07" db="EMBL/GenBank/DDBJ databases">
        <authorList>
            <consortium name="The Broad Institute Genome Sequencing Platform"/>
            <person name="Cuomo C."/>
            <person name="Litvintseva A."/>
            <person name="Chen Y."/>
            <person name="Heitman J."/>
            <person name="Sun S."/>
            <person name="Springer D."/>
            <person name="Dromer F."/>
            <person name="Young S.K."/>
            <person name="Zeng Q."/>
            <person name="Gargeya S."/>
            <person name="Fitzgerald M."/>
            <person name="Abouelleil A."/>
            <person name="Alvarado L."/>
            <person name="Berlin A.M."/>
            <person name="Chapman S.B."/>
            <person name="Dewar J."/>
            <person name="Goldberg J."/>
            <person name="Griggs A."/>
            <person name="Gujja S."/>
            <person name="Hansen M."/>
            <person name="Howarth C."/>
            <person name="Imamovic A."/>
            <person name="Larimer J."/>
            <person name="McCowan C."/>
            <person name="Murphy C."/>
            <person name="Pearson M."/>
            <person name="Priest M."/>
            <person name="Roberts A."/>
            <person name="Saif S."/>
            <person name="Shea T."/>
            <person name="Sykes S."/>
            <person name="Wortman J."/>
            <person name="Nusbaum C."/>
            <person name="Birren B."/>
        </authorList>
    </citation>
    <scope>NUCLEOTIDE SEQUENCE</scope>
    <source>
        <strain evidence="7">CBS 10117</strain>
    </source>
</reference>
<feature type="active site" description="Proton donor" evidence="2">
    <location>
        <position position="58"/>
    </location>
</feature>
<evidence type="ECO:0000256" key="4">
    <source>
        <dbReference type="PIRSR" id="PIRSR000097-3"/>
    </source>
</evidence>
<evidence type="ECO:0000313" key="8">
    <source>
        <dbReference type="Proteomes" id="UP000078595"/>
    </source>
</evidence>
<evidence type="ECO:0000256" key="3">
    <source>
        <dbReference type="PIRSR" id="PIRSR000097-2"/>
    </source>
</evidence>
<organism evidence="6">
    <name type="scientific">Kwoniella dejecticola CBS 10117</name>
    <dbReference type="NCBI Taxonomy" id="1296121"/>
    <lineage>
        <taxon>Eukaryota</taxon>
        <taxon>Fungi</taxon>
        <taxon>Dikarya</taxon>
        <taxon>Basidiomycota</taxon>
        <taxon>Agaricomycotina</taxon>
        <taxon>Tremellomycetes</taxon>
        <taxon>Tremellales</taxon>
        <taxon>Cryptococcaceae</taxon>
        <taxon>Kwoniella</taxon>
    </lineage>
</organism>
<dbReference type="Proteomes" id="UP000078595">
    <property type="component" value="Chromosome 4"/>
</dbReference>
<dbReference type="KEGG" id="kdj:28967153"/>
<evidence type="ECO:0000313" key="6">
    <source>
        <dbReference type="EMBL" id="OBR85743.1"/>
    </source>
</evidence>
<evidence type="ECO:0000313" key="7">
    <source>
        <dbReference type="EMBL" id="WWC60856.1"/>
    </source>
</evidence>
<protein>
    <submittedName>
        <fullName evidence="6">Oxidoreductase</fullName>
    </submittedName>
</protein>
<comment type="similarity">
    <text evidence="1">Belongs to the aldo/keto reductase family.</text>
</comment>
<dbReference type="InterPro" id="IPR020471">
    <property type="entry name" value="AKR"/>
</dbReference>
<dbReference type="InterPro" id="IPR018170">
    <property type="entry name" value="Aldo/ket_reductase_CS"/>
</dbReference>
<dbReference type="VEuPathDB" id="FungiDB:I303_03454"/>
<gene>
    <name evidence="6" type="ORF">I303_03454</name>
    <name evidence="7" type="ORF">I303_103432</name>
</gene>
<dbReference type="STRING" id="1296121.A0A1A6A6S3"/>
<feature type="binding site" evidence="3">
    <location>
        <position position="125"/>
    </location>
    <ligand>
        <name>substrate</name>
    </ligand>
</feature>
<dbReference type="OrthoDB" id="416253at2759"/>
<dbReference type="EMBL" id="KI894030">
    <property type="protein sequence ID" value="OBR85743.1"/>
    <property type="molecule type" value="Genomic_DNA"/>
</dbReference>
<proteinExistence type="inferred from homology"/>
<evidence type="ECO:0000259" key="5">
    <source>
        <dbReference type="Pfam" id="PF00248"/>
    </source>
</evidence>
<evidence type="ECO:0000256" key="2">
    <source>
        <dbReference type="PIRSR" id="PIRSR000097-1"/>
    </source>
</evidence>
<dbReference type="Gene3D" id="3.20.20.100">
    <property type="entry name" value="NADP-dependent oxidoreductase domain"/>
    <property type="match status" value="1"/>
</dbReference>
<dbReference type="PIRSF" id="PIRSF000097">
    <property type="entry name" value="AKR"/>
    <property type="match status" value="1"/>
</dbReference>
<dbReference type="RefSeq" id="XP_018263585.1">
    <property type="nucleotide sequence ID" value="XM_018406777.1"/>
</dbReference>
<dbReference type="FunFam" id="3.20.20.100:FF:000036">
    <property type="entry name" value="NADP-dependent oxidoreductase domain-containing protein"/>
    <property type="match status" value="1"/>
</dbReference>
<reference evidence="7" key="3">
    <citation type="submission" date="2024-02" db="EMBL/GenBank/DDBJ databases">
        <title>Comparative genomics of Cryptococcus and Kwoniella reveals pathogenesis evolution and contrasting modes of karyotype evolution via chromosome fusion or intercentromeric recombination.</title>
        <authorList>
            <person name="Coelho M.A."/>
            <person name="David-Palma M."/>
            <person name="Shea T."/>
            <person name="Bowers K."/>
            <person name="McGinley-Smith S."/>
            <person name="Mohammad A.W."/>
            <person name="Gnirke A."/>
            <person name="Yurkov A.M."/>
            <person name="Nowrousian M."/>
            <person name="Sun S."/>
            <person name="Cuomo C.A."/>
            <person name="Heitman J."/>
        </authorList>
    </citation>
    <scope>NUCLEOTIDE SEQUENCE</scope>
    <source>
        <strain evidence="7">CBS 10117</strain>
    </source>
</reference>
<dbReference type="PROSITE" id="PS00062">
    <property type="entry name" value="ALDOKETO_REDUCTASE_2"/>
    <property type="match status" value="1"/>
</dbReference>
<feature type="domain" description="NADP-dependent oxidoreductase" evidence="5">
    <location>
        <begin position="18"/>
        <end position="304"/>
    </location>
</feature>
<keyword evidence="8" id="KW-1185">Reference proteome</keyword>
<dbReference type="AlphaFoldDB" id="A0A1A6A6S3"/>
<feature type="site" description="Lowers pKa of active site Tyr" evidence="4">
    <location>
        <position position="92"/>
    </location>
</feature>
<dbReference type="SUPFAM" id="SSF51430">
    <property type="entry name" value="NAD(P)-linked oxidoreductase"/>
    <property type="match status" value="1"/>
</dbReference>
<dbReference type="EMBL" id="CP144533">
    <property type="protein sequence ID" value="WWC60856.1"/>
    <property type="molecule type" value="Genomic_DNA"/>
</dbReference>
<name>A0A1A6A6S3_9TREE</name>
<reference evidence="6" key="1">
    <citation type="submission" date="2013-07" db="EMBL/GenBank/DDBJ databases">
        <title>The Genome Sequence of Cryptococcus dejecticola CBS10117.</title>
        <authorList>
            <consortium name="The Broad Institute Genome Sequencing Platform"/>
            <person name="Cuomo C."/>
            <person name="Litvintseva A."/>
            <person name="Chen Y."/>
            <person name="Heitman J."/>
            <person name="Sun S."/>
            <person name="Springer D."/>
            <person name="Dromer F."/>
            <person name="Young S.K."/>
            <person name="Zeng Q."/>
            <person name="Gargeya S."/>
            <person name="Fitzgerald M."/>
            <person name="Abouelleil A."/>
            <person name="Alvarado L."/>
            <person name="Berlin A.M."/>
            <person name="Chapman S.B."/>
            <person name="Dewar J."/>
            <person name="Goldberg J."/>
            <person name="Griggs A."/>
            <person name="Gujja S."/>
            <person name="Hansen M."/>
            <person name="Howarth C."/>
            <person name="Imamovic A."/>
            <person name="Larimer J."/>
            <person name="McCowan C."/>
            <person name="Murphy C."/>
            <person name="Pearson M."/>
            <person name="Priest M."/>
            <person name="Roberts A."/>
            <person name="Saif S."/>
            <person name="Shea T."/>
            <person name="Sykes S."/>
            <person name="Wortman J."/>
            <person name="Nusbaum C."/>
            <person name="Birren B."/>
        </authorList>
    </citation>
    <scope>NUCLEOTIDE SEQUENCE [LARGE SCALE GENOMIC DNA]</scope>
    <source>
        <strain evidence="6">CBS 10117</strain>
    </source>
</reference>
<sequence length="339" mass="37382">MSLGRTVKLNNGVIVPQIGYGTWQAAPGEVEKAVEEAIKVGYRHIDCALVSSPFHSWYCLTESLIFVGNRSTVATGIKASGVPREELTLVSKLWNNSHRPEDVEADLDLTLKQLGTSYLDVYLIHWPVAFKPGKDLFPKDSSGVVQLDESAEKGGPSIVDTWKELVRISKETEKVKAVGVSNFTVEQLKKVIDATGVTPAMNQIELHPSLIQPELFKFCNDNGIIITAYSPLGNNITGKPRVIDHPEIKKIADRLGKSPAQVLIAWVAKQGFVVIPKSVTPARIKSNFEDFELSDADLEEINKVGLANQVRSNIPYEYETSWPVDIFGTPEEKGQVKAF</sequence>
<evidence type="ECO:0000256" key="1">
    <source>
        <dbReference type="ARBA" id="ARBA00007905"/>
    </source>
</evidence>
<accession>A0A1A6A6S3</accession>
<dbReference type="InterPro" id="IPR023210">
    <property type="entry name" value="NADP_OxRdtase_dom"/>
</dbReference>
<dbReference type="PANTHER" id="PTHR11732">
    <property type="entry name" value="ALDO/KETO REDUCTASE"/>
    <property type="match status" value="1"/>
</dbReference>
<dbReference type="Pfam" id="PF00248">
    <property type="entry name" value="Aldo_ket_red"/>
    <property type="match status" value="1"/>
</dbReference>
<dbReference type="GO" id="GO:0016491">
    <property type="term" value="F:oxidoreductase activity"/>
    <property type="evidence" value="ECO:0007669"/>
    <property type="project" value="InterPro"/>
</dbReference>
<dbReference type="GeneID" id="28967153"/>
<dbReference type="PRINTS" id="PR00069">
    <property type="entry name" value="ALDKETRDTASE"/>
</dbReference>